<protein>
    <submittedName>
        <fullName evidence="2">DUF3021 domain-containing protein</fullName>
    </submittedName>
</protein>
<dbReference type="EMBL" id="JBHSSI010000058">
    <property type="protein sequence ID" value="MFC6261285.1"/>
    <property type="molecule type" value="Genomic_DNA"/>
</dbReference>
<sequence length="131" mass="14747">MTKILRYAIRGVGYGAVAYLLLIAFHAASTNVSSKIVCSLFLVSGAIGVLSMVFDSNHEELAWPLAFGIHLVGTAVLILLLMRYNNWSIDLVFWVEFVLIYVAVWIIVMLDQHLRVSQINQALKQRAKRKL</sequence>
<evidence type="ECO:0000313" key="3">
    <source>
        <dbReference type="Proteomes" id="UP001596283"/>
    </source>
</evidence>
<keyword evidence="1" id="KW-0812">Transmembrane</keyword>
<proteinExistence type="predicted"/>
<dbReference type="RefSeq" id="WP_125687008.1">
    <property type="nucleotide sequence ID" value="NZ_JBHSSI010000058.1"/>
</dbReference>
<keyword evidence="1" id="KW-1133">Transmembrane helix</keyword>
<reference evidence="3" key="1">
    <citation type="journal article" date="2019" name="Int. J. Syst. Evol. Microbiol.">
        <title>The Global Catalogue of Microorganisms (GCM) 10K type strain sequencing project: providing services to taxonomists for standard genome sequencing and annotation.</title>
        <authorList>
            <consortium name="The Broad Institute Genomics Platform"/>
            <consortium name="The Broad Institute Genome Sequencing Center for Infectious Disease"/>
            <person name="Wu L."/>
            <person name="Ma J."/>
        </authorList>
    </citation>
    <scope>NUCLEOTIDE SEQUENCE [LARGE SCALE GENOMIC DNA]</scope>
    <source>
        <strain evidence="3">CCM 8908</strain>
    </source>
</reference>
<name>A0ABW1TIP7_9LACO</name>
<keyword evidence="1" id="KW-0472">Membrane</keyword>
<evidence type="ECO:0000256" key="1">
    <source>
        <dbReference type="SAM" id="Phobius"/>
    </source>
</evidence>
<feature type="transmembrane region" description="Helical" evidence="1">
    <location>
        <begin position="7"/>
        <end position="28"/>
    </location>
</feature>
<gene>
    <name evidence="2" type="ORF">ACFP1C_10060</name>
</gene>
<organism evidence="2 3">
    <name type="scientific">Levilactobacillus fujinensis</name>
    <dbReference type="NCBI Taxonomy" id="2486024"/>
    <lineage>
        <taxon>Bacteria</taxon>
        <taxon>Bacillati</taxon>
        <taxon>Bacillota</taxon>
        <taxon>Bacilli</taxon>
        <taxon>Lactobacillales</taxon>
        <taxon>Lactobacillaceae</taxon>
        <taxon>Levilactobacillus</taxon>
    </lineage>
</organism>
<evidence type="ECO:0000313" key="2">
    <source>
        <dbReference type="EMBL" id="MFC6261285.1"/>
    </source>
</evidence>
<dbReference type="Pfam" id="PF11457">
    <property type="entry name" value="DUF3021"/>
    <property type="match status" value="1"/>
</dbReference>
<accession>A0ABW1TIP7</accession>
<feature type="transmembrane region" description="Helical" evidence="1">
    <location>
        <begin position="91"/>
        <end position="110"/>
    </location>
</feature>
<dbReference type="InterPro" id="IPR021560">
    <property type="entry name" value="DUF3021"/>
</dbReference>
<keyword evidence="3" id="KW-1185">Reference proteome</keyword>
<feature type="transmembrane region" description="Helical" evidence="1">
    <location>
        <begin position="34"/>
        <end position="54"/>
    </location>
</feature>
<feature type="transmembrane region" description="Helical" evidence="1">
    <location>
        <begin position="61"/>
        <end position="85"/>
    </location>
</feature>
<comment type="caution">
    <text evidence="2">The sequence shown here is derived from an EMBL/GenBank/DDBJ whole genome shotgun (WGS) entry which is preliminary data.</text>
</comment>
<dbReference type="Proteomes" id="UP001596283">
    <property type="component" value="Unassembled WGS sequence"/>
</dbReference>